<dbReference type="AlphaFoldDB" id="A0A6B0GPB0"/>
<dbReference type="Proteomes" id="UP000451471">
    <property type="component" value="Unassembled WGS sequence"/>
</dbReference>
<evidence type="ECO:0000313" key="2">
    <source>
        <dbReference type="Proteomes" id="UP000451471"/>
    </source>
</evidence>
<gene>
    <name evidence="1" type="ORF">GQS65_18955</name>
</gene>
<proteinExistence type="predicted"/>
<evidence type="ECO:0000313" key="1">
    <source>
        <dbReference type="EMBL" id="MWG36540.1"/>
    </source>
</evidence>
<sequence length="299" mass="33214">MATGQPLQRDGDGYDPVVLPEAFIEATDRRRDQARAVLLVTRTYQKAADIAAQTPYCTKSIRKVCRRLAETGGLDTRRGETPPTGGHRPMLFRTSAACRTDRVTESLYVAADRRCTHVDPLCRGFRQNAVGAYLATDATGERCRYCGPRRLDTGPFDHDRALYHMWADRATVEYLYVERNHSIATTARLLGIGANRCIRRLDAFDIPRAPPGDSPEVSKAECEAFRARLDDGESPRAIAADFEWDSQTVTRHGRRNCAHGTGDGTDNCCPLCQQRAPSLAKHLPTCEERESVASQGWST</sequence>
<keyword evidence="2" id="KW-1185">Reference proteome</keyword>
<comment type="caution">
    <text evidence="1">The sequence shown here is derived from an EMBL/GenBank/DDBJ whole genome shotgun (WGS) entry which is preliminary data.</text>
</comment>
<protein>
    <submittedName>
        <fullName evidence="1">Uncharacterized protein</fullName>
    </submittedName>
</protein>
<dbReference type="EMBL" id="WSZK01000036">
    <property type="protein sequence ID" value="MWG36540.1"/>
    <property type="molecule type" value="Genomic_DNA"/>
</dbReference>
<organism evidence="1 2">
    <name type="scientific">Halomarina oriensis</name>
    <dbReference type="NCBI Taxonomy" id="671145"/>
    <lineage>
        <taxon>Archaea</taxon>
        <taxon>Methanobacteriati</taxon>
        <taxon>Methanobacteriota</taxon>
        <taxon>Stenosarchaea group</taxon>
        <taxon>Halobacteria</taxon>
        <taxon>Halobacteriales</taxon>
        <taxon>Natronomonadaceae</taxon>
        <taxon>Halomarina</taxon>
    </lineage>
</organism>
<reference evidence="1 2" key="1">
    <citation type="submission" date="2019-12" db="EMBL/GenBank/DDBJ databases">
        <title>Halocatena pleomorpha gen. nov. sp. nov., an extremely halophilic archaeon of family Halobacteriaceae isolated from saltpan soil.</title>
        <authorList>
            <person name="Pal Y."/>
            <person name="Verma A."/>
            <person name="Krishnamurthi S."/>
            <person name="Kumar P."/>
        </authorList>
    </citation>
    <scope>NUCLEOTIDE SEQUENCE [LARGE SCALE GENOMIC DNA]</scope>
    <source>
        <strain evidence="1 2">JCM 16495</strain>
    </source>
</reference>
<accession>A0A6B0GPB0</accession>
<name>A0A6B0GPB0_9EURY</name>
<dbReference type="RefSeq" id="WP_158206193.1">
    <property type="nucleotide sequence ID" value="NZ_WSZK01000036.1"/>
</dbReference>